<dbReference type="InterPro" id="IPR001810">
    <property type="entry name" value="F-box_dom"/>
</dbReference>
<evidence type="ECO:0000313" key="3">
    <source>
        <dbReference type="EMBL" id="EFJ01618.1"/>
    </source>
</evidence>
<gene>
    <name evidence="3" type="ORF">SCHCODRAFT_102529</name>
</gene>
<dbReference type="Proteomes" id="UP000007431">
    <property type="component" value="Unassembled WGS sequence"/>
</dbReference>
<dbReference type="VEuPathDB" id="FungiDB:SCHCODRAFT_02666514"/>
<organism evidence="4">
    <name type="scientific">Schizophyllum commune (strain H4-8 / FGSC 9210)</name>
    <name type="common">Split gill fungus</name>
    <dbReference type="NCBI Taxonomy" id="578458"/>
    <lineage>
        <taxon>Eukaryota</taxon>
        <taxon>Fungi</taxon>
        <taxon>Dikarya</taxon>
        <taxon>Basidiomycota</taxon>
        <taxon>Agaricomycotina</taxon>
        <taxon>Agaricomycetes</taxon>
        <taxon>Agaricomycetidae</taxon>
        <taxon>Agaricales</taxon>
        <taxon>Schizophyllaceae</taxon>
        <taxon>Schizophyllum</taxon>
    </lineage>
</organism>
<dbReference type="HOGENOM" id="CLU_544175_0_0_1"/>
<dbReference type="EMBL" id="GL377302">
    <property type="protein sequence ID" value="EFJ01618.1"/>
    <property type="molecule type" value="Genomic_DNA"/>
</dbReference>
<name>D8PPF9_SCHCM</name>
<protein>
    <recommendedName>
        <fullName evidence="2">F-box domain-containing protein</fullName>
    </recommendedName>
</protein>
<dbReference type="AlphaFoldDB" id="D8PPF9"/>
<feature type="domain" description="F-box" evidence="2">
    <location>
        <begin position="23"/>
        <end position="81"/>
    </location>
</feature>
<keyword evidence="4" id="KW-1185">Reference proteome</keyword>
<dbReference type="KEGG" id="scm:SCHCO_02666514"/>
<dbReference type="PROSITE" id="PS50181">
    <property type="entry name" value="FBOX"/>
    <property type="match status" value="1"/>
</dbReference>
<evidence type="ECO:0000313" key="4">
    <source>
        <dbReference type="Proteomes" id="UP000007431"/>
    </source>
</evidence>
<reference evidence="3 4" key="1">
    <citation type="journal article" date="2010" name="Nat. Biotechnol.">
        <title>Genome sequence of the model mushroom Schizophyllum commune.</title>
        <authorList>
            <person name="Ohm R.A."/>
            <person name="de Jong J.F."/>
            <person name="Lugones L.G."/>
            <person name="Aerts A."/>
            <person name="Kothe E."/>
            <person name="Stajich J.E."/>
            <person name="de Vries R.P."/>
            <person name="Record E."/>
            <person name="Levasseur A."/>
            <person name="Baker S.E."/>
            <person name="Bartholomew K.A."/>
            <person name="Coutinho P.M."/>
            <person name="Erdmann S."/>
            <person name="Fowler T.J."/>
            <person name="Gathman A.C."/>
            <person name="Lombard V."/>
            <person name="Henrissat B."/>
            <person name="Knabe N."/>
            <person name="Kuees U."/>
            <person name="Lilly W.W."/>
            <person name="Lindquist E."/>
            <person name="Lucas S."/>
            <person name="Magnuson J.K."/>
            <person name="Piumi F."/>
            <person name="Raudaskoski M."/>
            <person name="Salamov A."/>
            <person name="Schmutz J."/>
            <person name="Schwarze F.W.M.R."/>
            <person name="vanKuyk P.A."/>
            <person name="Horton J.S."/>
            <person name="Grigoriev I.V."/>
            <person name="Woesten H.A.B."/>
        </authorList>
    </citation>
    <scope>NUCLEOTIDE SEQUENCE [LARGE SCALE GENOMIC DNA]</scope>
    <source>
        <strain evidence="4">H4-8 / FGSC 9210</strain>
    </source>
</reference>
<dbReference type="GeneID" id="9597496"/>
<dbReference type="InParanoid" id="D8PPF9"/>
<evidence type="ECO:0000256" key="1">
    <source>
        <dbReference type="SAM" id="MobiDB-lite"/>
    </source>
</evidence>
<dbReference type="OrthoDB" id="3139399at2759"/>
<dbReference type="InterPro" id="IPR032675">
    <property type="entry name" value="LRR_dom_sf"/>
</dbReference>
<dbReference type="RefSeq" id="XP_003036520.1">
    <property type="nucleotide sequence ID" value="XM_003036474.1"/>
</dbReference>
<proteinExistence type="predicted"/>
<feature type="non-terminal residue" evidence="3">
    <location>
        <position position="501"/>
    </location>
</feature>
<feature type="compositionally biased region" description="Basic and acidic residues" evidence="1">
    <location>
        <begin position="10"/>
        <end position="21"/>
    </location>
</feature>
<feature type="region of interest" description="Disordered" evidence="1">
    <location>
        <begin position="1"/>
        <end position="21"/>
    </location>
</feature>
<dbReference type="Gene3D" id="3.80.10.10">
    <property type="entry name" value="Ribonuclease Inhibitor"/>
    <property type="match status" value="1"/>
</dbReference>
<accession>D8PPF9</accession>
<sequence length="501" mass="57001">MPSTPGLTTEEQRTADSHGPDRHSIISRLPVELLSEIFRWYVASAIFWHPFGQDWPPLILTHVCSSWRNIVMSLPRLWTQVVIPSAHPCQTPHDDCLHQCNDWLQRSFPHPVAVDFPCYNMSCMGSRLAIDVLAKHASRITRLDLHLSEQGDHCKVSMITLFALPPGTFPVLTHLGLSVRFDIFRTGKVITAFDQSPLRTLHLDYEPLMAVDSIRLEEIFKITWEGLEELYMDPWPAYWPHGYTANASSFVIEHLRDIRVLGLTLPSTPSPHAVPPTVLPSRTAFPHMRTLRITLDNMLDLPVDDATTDHALFQVFDLPALEQITLLHTYQHRGREGMVSPTILSGLFEDADFIQTSLGRLRRLFVQDHGRIPDQKLLDVLEATPMLEELQLWESMELRIPFYGRMASSSDLVPRLQTLRIHYADDESEDVYEAMTRGVEVLLRGRWGEGKYGPDDEASVLKRMSATRGWPGSPGPRRKLEQAWVDAMEALRPTGAGLHLR</sequence>
<evidence type="ECO:0000259" key="2">
    <source>
        <dbReference type="PROSITE" id="PS50181"/>
    </source>
</evidence>
<dbReference type="OMA" id="MNMASSW"/>